<dbReference type="EMBL" id="JBHSBD010000003">
    <property type="protein sequence ID" value="MFC3966628.1"/>
    <property type="molecule type" value="Genomic_DNA"/>
</dbReference>
<dbReference type="InterPro" id="IPR003675">
    <property type="entry name" value="Rce1/LyrA-like_dom"/>
</dbReference>
<feature type="transmembrane region" description="Helical" evidence="1">
    <location>
        <begin position="158"/>
        <end position="175"/>
    </location>
</feature>
<feature type="transmembrane region" description="Helical" evidence="1">
    <location>
        <begin position="61"/>
        <end position="82"/>
    </location>
</feature>
<dbReference type="Pfam" id="PF02517">
    <property type="entry name" value="Rce1-like"/>
    <property type="match status" value="1"/>
</dbReference>
<proteinExistence type="predicted"/>
<evidence type="ECO:0000259" key="2">
    <source>
        <dbReference type="Pfam" id="PF02517"/>
    </source>
</evidence>
<keyword evidence="3" id="KW-0378">Hydrolase</keyword>
<reference evidence="4" key="1">
    <citation type="journal article" date="2019" name="Int. J. Syst. Evol. Microbiol.">
        <title>The Global Catalogue of Microorganisms (GCM) 10K type strain sequencing project: providing services to taxonomists for standard genome sequencing and annotation.</title>
        <authorList>
            <consortium name="The Broad Institute Genomics Platform"/>
            <consortium name="The Broad Institute Genome Sequencing Center for Infectious Disease"/>
            <person name="Wu L."/>
            <person name="Ma J."/>
        </authorList>
    </citation>
    <scope>NUCLEOTIDE SEQUENCE [LARGE SCALE GENOMIC DNA]</scope>
    <source>
        <strain evidence="4">TBRC 5781</strain>
    </source>
</reference>
<accession>A0ABV8E2F6</accession>
<gene>
    <name evidence="3" type="ORF">ACFOVS_00465</name>
</gene>
<evidence type="ECO:0000313" key="4">
    <source>
        <dbReference type="Proteomes" id="UP001595697"/>
    </source>
</evidence>
<keyword evidence="1" id="KW-0472">Membrane</keyword>
<protein>
    <submittedName>
        <fullName evidence="3">CPBP family intramembrane glutamic endopeptidase</fullName>
        <ecNumber evidence="3">3.4.-.-</ecNumber>
    </submittedName>
</protein>
<feature type="transmembrane region" description="Helical" evidence="1">
    <location>
        <begin position="127"/>
        <end position="146"/>
    </location>
</feature>
<comment type="caution">
    <text evidence="3">The sequence shown here is derived from an EMBL/GenBank/DDBJ whole genome shotgun (WGS) entry which is preliminary data.</text>
</comment>
<sequence>MIIQIQKAAENAILLLRMIVIDCAVPIVFIVIVTVVAETLGVFMGIILSGENFSLIVSQRGAHVTAGVVAYFAMLAACLIRLEAIKQSLRSPRSMIAAVAIGALWLAVNLLGQYGKPDVDLDTSLSAILRVLAGCALAPIAEETFWRGYLWARLKARGYGDGLITICTALLFAAVHLPNSLDALTNYLFMAFAFSLIRYFSGGIGLPIFFHAAMNFIVIRHIGV</sequence>
<feature type="domain" description="CAAX prenyl protease 2/Lysostaphin resistance protein A-like" evidence="2">
    <location>
        <begin position="126"/>
        <end position="217"/>
    </location>
</feature>
<feature type="transmembrane region" description="Helical" evidence="1">
    <location>
        <begin position="20"/>
        <end position="49"/>
    </location>
</feature>
<keyword evidence="1" id="KW-1133">Transmembrane helix</keyword>
<organism evidence="3 4">
    <name type="scientific">Rhizobium lemnae</name>
    <dbReference type="NCBI Taxonomy" id="1214924"/>
    <lineage>
        <taxon>Bacteria</taxon>
        <taxon>Pseudomonadati</taxon>
        <taxon>Pseudomonadota</taxon>
        <taxon>Alphaproteobacteria</taxon>
        <taxon>Hyphomicrobiales</taxon>
        <taxon>Rhizobiaceae</taxon>
        <taxon>Rhizobium/Agrobacterium group</taxon>
        <taxon>Rhizobium</taxon>
    </lineage>
</organism>
<dbReference type="RefSeq" id="WP_247260174.1">
    <property type="nucleotide sequence ID" value="NZ_JALJQZ010000007.1"/>
</dbReference>
<dbReference type="GO" id="GO:0016787">
    <property type="term" value="F:hydrolase activity"/>
    <property type="evidence" value="ECO:0007669"/>
    <property type="project" value="UniProtKB-KW"/>
</dbReference>
<dbReference type="EC" id="3.4.-.-" evidence="3"/>
<keyword evidence="1" id="KW-0812">Transmembrane</keyword>
<feature type="transmembrane region" description="Helical" evidence="1">
    <location>
        <begin position="94"/>
        <end position="115"/>
    </location>
</feature>
<name>A0ABV8E2F6_9HYPH</name>
<evidence type="ECO:0000313" key="3">
    <source>
        <dbReference type="EMBL" id="MFC3966628.1"/>
    </source>
</evidence>
<keyword evidence="4" id="KW-1185">Reference proteome</keyword>
<feature type="transmembrane region" description="Helical" evidence="1">
    <location>
        <begin position="187"/>
        <end position="210"/>
    </location>
</feature>
<evidence type="ECO:0000256" key="1">
    <source>
        <dbReference type="SAM" id="Phobius"/>
    </source>
</evidence>
<dbReference type="Proteomes" id="UP001595697">
    <property type="component" value="Unassembled WGS sequence"/>
</dbReference>